<dbReference type="GeneTree" id="ENSGT00390000004827"/>
<organism evidence="1 2">
    <name type="scientific">Canis lupus familiaris</name>
    <name type="common">Dog</name>
    <name type="synonym">Canis familiaris</name>
    <dbReference type="NCBI Taxonomy" id="9615"/>
    <lineage>
        <taxon>Eukaryota</taxon>
        <taxon>Metazoa</taxon>
        <taxon>Chordata</taxon>
        <taxon>Craniata</taxon>
        <taxon>Vertebrata</taxon>
        <taxon>Euteleostomi</taxon>
        <taxon>Mammalia</taxon>
        <taxon>Eutheria</taxon>
        <taxon>Laurasiatheria</taxon>
        <taxon>Carnivora</taxon>
        <taxon>Caniformia</taxon>
        <taxon>Canidae</taxon>
        <taxon>Canis</taxon>
    </lineage>
</organism>
<accession>A0A8I3P9Z6</accession>
<name>A0A8I3P9Z6_CANLF</name>
<proteinExistence type="predicted"/>
<evidence type="ECO:0000313" key="1">
    <source>
        <dbReference type="Ensembl" id="ENSCAFP00845030516.1"/>
    </source>
</evidence>
<protein>
    <submittedName>
        <fullName evidence="1">SET domain containing 7, histone lysine methyltransferase</fullName>
    </submittedName>
</protein>
<reference evidence="1" key="3">
    <citation type="submission" date="2025-09" db="UniProtKB">
        <authorList>
            <consortium name="Ensembl"/>
        </authorList>
    </citation>
    <scope>IDENTIFICATION</scope>
    <source>
        <strain evidence="1">Boxer</strain>
    </source>
</reference>
<reference evidence="1" key="2">
    <citation type="submission" date="2025-08" db="UniProtKB">
        <authorList>
            <consortium name="Ensembl"/>
        </authorList>
    </citation>
    <scope>IDENTIFICATION</scope>
    <source>
        <strain evidence="1">Boxer</strain>
    </source>
</reference>
<sequence length="69" mass="7592">MMDCHTGSARSPTPPRTDSRGALFTERKMDGASSSSLTAAPWRGIMWTTPCRARECTLMRTGAFSRAHM</sequence>
<dbReference type="Ensembl" id="ENSCAFT00845038964.1">
    <property type="protein sequence ID" value="ENSCAFP00845030516.1"/>
    <property type="gene ID" value="ENSCAFG00845022033.1"/>
</dbReference>
<keyword evidence="2" id="KW-1185">Reference proteome</keyword>
<dbReference type="OrthoDB" id="294378at2759"/>
<dbReference type="Proteomes" id="UP000805418">
    <property type="component" value="Chromosome 19"/>
</dbReference>
<dbReference type="AlphaFoldDB" id="A0A8I3P9Z6"/>
<evidence type="ECO:0000313" key="2">
    <source>
        <dbReference type="Proteomes" id="UP000805418"/>
    </source>
</evidence>
<gene>
    <name evidence="1" type="primary">SETD7</name>
</gene>
<reference evidence="1" key="1">
    <citation type="submission" date="2020-03" db="EMBL/GenBank/DDBJ databases">
        <title>Long-read based genome assembly of a Labrador retriever dog.</title>
        <authorList>
            <person name="Eory L."/>
            <person name="Zhang W."/>
            <person name="Schoenebeck J."/>
        </authorList>
    </citation>
    <scope>NUCLEOTIDE SEQUENCE [LARGE SCALE GENOMIC DNA]</scope>
    <source>
        <strain evidence="1">Labrador retriever</strain>
    </source>
</reference>